<dbReference type="InterPro" id="IPR036005">
    <property type="entry name" value="Creatinase/aminopeptidase-like"/>
</dbReference>
<dbReference type="Gene3D" id="3.30.730.10">
    <property type="entry name" value="AP2/ERF domain"/>
    <property type="match status" value="1"/>
</dbReference>
<dbReference type="GO" id="GO:0070006">
    <property type="term" value="F:metalloaminopeptidase activity"/>
    <property type="evidence" value="ECO:0000318"/>
    <property type="project" value="GO_Central"/>
</dbReference>
<dbReference type="GO" id="GO:0046872">
    <property type="term" value="F:metal ion binding"/>
    <property type="evidence" value="ECO:0007669"/>
    <property type="project" value="UniProtKB-UniRule"/>
</dbReference>
<dbReference type="PANTHER" id="PTHR43330:SF1">
    <property type="entry name" value="METHIONINE AMINOPEPTIDASE 1B, CHLOROPLASTIC"/>
    <property type="match status" value="1"/>
</dbReference>
<dbReference type="Pfam" id="PF00847">
    <property type="entry name" value="AP2"/>
    <property type="match status" value="1"/>
</dbReference>
<dbReference type="EC" id="3.4.11.18" evidence="13"/>
<evidence type="ECO:0000259" key="15">
    <source>
        <dbReference type="PROSITE" id="PS50863"/>
    </source>
</evidence>
<feature type="binding site" evidence="12">
    <location>
        <position position="687"/>
    </location>
    <ligand>
        <name>a divalent metal cation</name>
        <dbReference type="ChEBI" id="CHEBI:60240"/>
        <label>1</label>
    </ligand>
</feature>
<evidence type="ECO:0000256" key="8">
    <source>
        <dbReference type="ARBA" id="ARBA00023015"/>
    </source>
</evidence>
<dbReference type="CDD" id="cd10017">
    <property type="entry name" value="B3_DNA"/>
    <property type="match status" value="1"/>
</dbReference>
<dbReference type="SUPFAM" id="SSF54171">
    <property type="entry name" value="DNA-binding domain"/>
    <property type="match status" value="1"/>
</dbReference>
<evidence type="ECO:0000256" key="13">
    <source>
        <dbReference type="RuleBase" id="RU003653"/>
    </source>
</evidence>
<keyword evidence="4 12" id="KW-0645">Protease</keyword>
<evidence type="ECO:0000259" key="16">
    <source>
        <dbReference type="PROSITE" id="PS51032"/>
    </source>
</evidence>
<dbReference type="InterPro" id="IPR001714">
    <property type="entry name" value="Pept_M24_MAP"/>
</dbReference>
<protein>
    <recommendedName>
        <fullName evidence="13">Methionine aminopeptidase</fullName>
        <ecNumber evidence="13">3.4.11.18</ecNumber>
    </recommendedName>
</protein>
<keyword evidence="6" id="KW-0936">Ethylene signaling pathway</keyword>
<evidence type="ECO:0000256" key="3">
    <source>
        <dbReference type="ARBA" id="ARBA00022438"/>
    </source>
</evidence>
<feature type="region of interest" description="Disordered" evidence="14">
    <location>
        <begin position="1"/>
        <end position="24"/>
    </location>
</feature>
<dbReference type="InterPro" id="IPR016177">
    <property type="entry name" value="DNA-bd_dom_sf"/>
</dbReference>
<comment type="catalytic activity">
    <reaction evidence="12 13">
        <text>Release of N-terminal amino acids, preferentially methionine, from peptides and arylamides.</text>
        <dbReference type="EC" id="3.4.11.18"/>
    </reaction>
</comment>
<keyword evidence="18" id="KW-1185">Reference proteome</keyword>
<dbReference type="Proteomes" id="UP000004994">
    <property type="component" value="Chromosome 5"/>
</dbReference>
<dbReference type="FunFam" id="3.30.730.10:FF:000008">
    <property type="entry name" value="AP2 domain-containing protein RAP2.8"/>
    <property type="match status" value="1"/>
</dbReference>
<dbReference type="GO" id="GO:0006508">
    <property type="term" value="P:proteolysis"/>
    <property type="evidence" value="ECO:0007669"/>
    <property type="project" value="UniProtKB-KW"/>
</dbReference>
<feature type="binding site" evidence="12">
    <location>
        <position position="577"/>
    </location>
    <ligand>
        <name>a divalent metal cation</name>
        <dbReference type="ChEBI" id="CHEBI:60240"/>
        <label>2</label>
        <note>catalytic</note>
    </ligand>
</feature>
<evidence type="ECO:0000256" key="1">
    <source>
        <dbReference type="ARBA" id="ARBA00004123"/>
    </source>
</evidence>
<evidence type="ECO:0000256" key="11">
    <source>
        <dbReference type="ARBA" id="ARBA00023242"/>
    </source>
</evidence>
<dbReference type="GO" id="GO:0004239">
    <property type="term" value="F:initiator methionyl aminopeptidase activity"/>
    <property type="evidence" value="ECO:0007669"/>
    <property type="project" value="UniProtKB-UniRule"/>
</dbReference>
<dbReference type="InterPro" id="IPR003340">
    <property type="entry name" value="B3_DNA-bd"/>
</dbReference>
<dbReference type="OMA" id="HIPKAPY"/>
<keyword evidence="10" id="KW-0804">Transcription</keyword>
<dbReference type="SMART" id="SM01019">
    <property type="entry name" value="B3"/>
    <property type="match status" value="1"/>
</dbReference>
<dbReference type="PANTHER" id="PTHR43330">
    <property type="entry name" value="METHIONINE AMINOPEPTIDASE"/>
    <property type="match status" value="1"/>
</dbReference>
<dbReference type="Pfam" id="PF00557">
    <property type="entry name" value="Peptidase_M24"/>
    <property type="match status" value="1"/>
</dbReference>
<dbReference type="CDD" id="cd00018">
    <property type="entry name" value="AP2"/>
    <property type="match status" value="1"/>
</dbReference>
<dbReference type="Gene3D" id="3.90.230.10">
    <property type="entry name" value="Creatinase/methionine aminopeptidase superfamily"/>
    <property type="match status" value="1"/>
</dbReference>
<dbReference type="PRINTS" id="PR00599">
    <property type="entry name" value="MAPEPTIDASE"/>
</dbReference>
<comment type="cofactor">
    <cofactor evidence="12">
        <name>Co(2+)</name>
        <dbReference type="ChEBI" id="CHEBI:48828"/>
    </cofactor>
    <cofactor evidence="12">
        <name>Zn(2+)</name>
        <dbReference type="ChEBI" id="CHEBI:29105"/>
    </cofactor>
    <cofactor evidence="12">
        <name>Mn(2+)</name>
        <dbReference type="ChEBI" id="CHEBI:29035"/>
    </cofactor>
    <cofactor evidence="12">
        <name>Fe(2+)</name>
        <dbReference type="ChEBI" id="CHEBI:29033"/>
    </cofactor>
    <text evidence="12">Binds 2 divalent metal cations per subunit. Has a high-affinity and a low affinity metal-binding site. The true nature of the physiological cofactor is under debate. The enzyme is active with cobalt, zinc, manganese or divalent iron ions. Most likely, methionine aminopeptidases function as mononuclear Fe(2+)-metalloproteases under physiological conditions, and the catalytically relevant metal-binding site has been assigned to the histidine-containing high-affinity site.</text>
</comment>
<organism evidence="17">
    <name type="scientific">Solanum lycopersicum</name>
    <name type="common">Tomato</name>
    <name type="synonym">Lycopersicon esculentum</name>
    <dbReference type="NCBI Taxonomy" id="4081"/>
    <lineage>
        <taxon>Eukaryota</taxon>
        <taxon>Viridiplantae</taxon>
        <taxon>Streptophyta</taxon>
        <taxon>Embryophyta</taxon>
        <taxon>Tracheophyta</taxon>
        <taxon>Spermatophyta</taxon>
        <taxon>Magnoliopsida</taxon>
        <taxon>eudicotyledons</taxon>
        <taxon>Gunneridae</taxon>
        <taxon>Pentapetalae</taxon>
        <taxon>asterids</taxon>
        <taxon>lamiids</taxon>
        <taxon>Solanales</taxon>
        <taxon>Solanaceae</taxon>
        <taxon>Solanoideae</taxon>
        <taxon>Solaneae</taxon>
        <taxon>Solanum</taxon>
        <taxon>Solanum subgen. Lycopersicon</taxon>
    </lineage>
</organism>
<reference evidence="17" key="1">
    <citation type="journal article" date="2012" name="Nature">
        <title>The tomato genome sequence provides insights into fleshy fruit evolution.</title>
        <authorList>
            <consortium name="Tomato Genome Consortium"/>
        </authorList>
    </citation>
    <scope>NUCLEOTIDE SEQUENCE [LARGE SCALE GENOMIC DNA]</scope>
    <source>
        <strain evidence="17">cv. Heinz 1706</strain>
    </source>
</reference>
<dbReference type="Pfam" id="PF02362">
    <property type="entry name" value="B3"/>
    <property type="match status" value="1"/>
</dbReference>
<feature type="binding site" evidence="12">
    <location>
        <position position="577"/>
    </location>
    <ligand>
        <name>a divalent metal cation</name>
        <dbReference type="ChEBI" id="CHEBI:60240"/>
        <label>1</label>
    </ligand>
</feature>
<accession>A0A3Q7GDP5</accession>
<comment type="similarity">
    <text evidence="12">Belongs to the peptidase M24A family. Methionine aminopeptidase type 1 subfamily.</text>
</comment>
<dbReference type="SMART" id="SM00380">
    <property type="entry name" value="AP2"/>
    <property type="match status" value="1"/>
</dbReference>
<evidence type="ECO:0000256" key="9">
    <source>
        <dbReference type="ARBA" id="ARBA00023125"/>
    </source>
</evidence>
<comment type="function">
    <text evidence="13">Cotranslationally removes the N-terminal methionine from nascent proteins. The N-terminal methionine is often cleaved when the second residue in the primary sequence is small and uncharged (Met-Ala-, Cys, Gly, Pro, Ser, Thr, or Val).</text>
</comment>
<comment type="subcellular location">
    <subcellularLocation>
        <location evidence="1">Nucleus</location>
    </subcellularLocation>
</comment>
<dbReference type="Gene3D" id="2.40.330.10">
    <property type="entry name" value="DNA-binding pseudobarrel domain"/>
    <property type="match status" value="1"/>
</dbReference>
<evidence type="ECO:0000256" key="7">
    <source>
        <dbReference type="ARBA" id="ARBA00022801"/>
    </source>
</evidence>
<evidence type="ECO:0000256" key="6">
    <source>
        <dbReference type="ARBA" id="ARBA00022745"/>
    </source>
</evidence>
<dbReference type="Gramene" id="Solyc05g009790.2.1">
    <property type="protein sequence ID" value="Solyc05g009790.2.1"/>
    <property type="gene ID" value="Solyc05g009790.2"/>
</dbReference>
<dbReference type="SUPFAM" id="SSF101936">
    <property type="entry name" value="DNA-binding pseudobarrel domain"/>
    <property type="match status" value="1"/>
</dbReference>
<dbReference type="PROSITE" id="PS00680">
    <property type="entry name" value="MAP_1"/>
    <property type="match status" value="1"/>
</dbReference>
<dbReference type="NCBIfam" id="TIGR00500">
    <property type="entry name" value="met_pdase_I"/>
    <property type="match status" value="1"/>
</dbReference>
<dbReference type="EnsemblPlants" id="Solyc05g009790.2.1">
    <property type="protein sequence ID" value="Solyc05g009790.2.1"/>
    <property type="gene ID" value="Solyc05g009790.2"/>
</dbReference>
<dbReference type="InterPro" id="IPR000994">
    <property type="entry name" value="Pept_M24"/>
</dbReference>
<evidence type="ECO:0000256" key="12">
    <source>
        <dbReference type="HAMAP-Rule" id="MF_03174"/>
    </source>
</evidence>
<dbReference type="GO" id="GO:0003677">
    <property type="term" value="F:DNA binding"/>
    <property type="evidence" value="ECO:0007669"/>
    <property type="project" value="UniProtKB-KW"/>
</dbReference>
<feature type="binding site" evidence="12">
    <location>
        <position position="640"/>
    </location>
    <ligand>
        <name>a divalent metal cation</name>
        <dbReference type="ChEBI" id="CHEBI:60240"/>
        <label>2</label>
        <note>catalytic</note>
    </ligand>
</feature>
<dbReference type="HAMAP" id="MF_01974">
    <property type="entry name" value="MetAP_1"/>
    <property type="match status" value="1"/>
</dbReference>
<proteinExistence type="inferred from homology"/>
<dbReference type="InterPro" id="IPR036955">
    <property type="entry name" value="AP2/ERF_dom_sf"/>
</dbReference>
<comment type="similarity">
    <text evidence="2">Belongs to the AP2/ERF transcription factor family. RAV subfamily.</text>
</comment>
<reference evidence="17" key="2">
    <citation type="submission" date="2019-01" db="UniProtKB">
        <authorList>
            <consortium name="EnsemblPlants"/>
        </authorList>
    </citation>
    <scope>IDENTIFICATION</scope>
    <source>
        <strain evidence="17">cv. Heinz 1706</strain>
    </source>
</reference>
<feature type="binding site" evidence="12">
    <location>
        <position position="647"/>
    </location>
    <ligand>
        <name>substrate</name>
    </ligand>
</feature>
<dbReference type="GO" id="GO:0003700">
    <property type="term" value="F:DNA-binding transcription factor activity"/>
    <property type="evidence" value="ECO:0007669"/>
    <property type="project" value="InterPro"/>
</dbReference>
<dbReference type="InParanoid" id="A0A3Q7GDP5"/>
<feature type="region of interest" description="Disordered" evidence="14">
    <location>
        <begin position="402"/>
        <end position="421"/>
    </location>
</feature>
<feature type="binding site" evidence="12">
    <location>
        <position position="566"/>
    </location>
    <ligand>
        <name>a divalent metal cation</name>
        <dbReference type="ChEBI" id="CHEBI:60240"/>
        <label>1</label>
    </ligand>
</feature>
<dbReference type="PaxDb" id="4081-Solyc05g009790.1.1"/>
<feature type="binding site" evidence="12">
    <location>
        <position position="687"/>
    </location>
    <ligand>
        <name>a divalent metal cation</name>
        <dbReference type="ChEBI" id="CHEBI:60240"/>
        <label>2</label>
        <note>catalytic</note>
    </ligand>
</feature>
<evidence type="ECO:0000256" key="4">
    <source>
        <dbReference type="ARBA" id="ARBA00022670"/>
    </source>
</evidence>
<keyword evidence="5 12" id="KW-0479">Metal-binding</keyword>
<name>A0A3Q7GDP5_SOLLC</name>
<evidence type="ECO:0000313" key="18">
    <source>
        <dbReference type="Proteomes" id="UP000004994"/>
    </source>
</evidence>
<dbReference type="GO" id="GO:0009873">
    <property type="term" value="P:ethylene-activated signaling pathway"/>
    <property type="evidence" value="ECO:0007669"/>
    <property type="project" value="UniProtKB-KW"/>
</dbReference>
<dbReference type="STRING" id="4081.A0A3Q7GDP5"/>
<dbReference type="InterPro" id="IPR001471">
    <property type="entry name" value="AP2/ERF_dom"/>
</dbReference>
<dbReference type="InterPro" id="IPR002467">
    <property type="entry name" value="Pept_M24A_MAP1"/>
</dbReference>
<dbReference type="PROSITE" id="PS51032">
    <property type="entry name" value="AP2_ERF"/>
    <property type="match status" value="1"/>
</dbReference>
<dbReference type="InterPro" id="IPR015300">
    <property type="entry name" value="DNA-bd_pseudobarrel_sf"/>
</dbReference>
<evidence type="ECO:0000256" key="10">
    <source>
        <dbReference type="ARBA" id="ARBA00023163"/>
    </source>
</evidence>
<evidence type="ECO:0000256" key="5">
    <source>
        <dbReference type="ARBA" id="ARBA00022723"/>
    </source>
</evidence>
<feature type="domain" description="AP2/ERF" evidence="16">
    <location>
        <begin position="72"/>
        <end position="127"/>
    </location>
</feature>
<keyword evidence="7 12" id="KW-0378">Hydrolase</keyword>
<keyword evidence="8" id="KW-0805">Transcription regulation</keyword>
<evidence type="ECO:0000313" key="17">
    <source>
        <dbReference type="EnsemblPlants" id="Solyc05g009790.2.1"/>
    </source>
</evidence>
<feature type="binding site" evidence="12">
    <location>
        <position position="549"/>
    </location>
    <ligand>
        <name>substrate</name>
    </ligand>
</feature>
<keyword evidence="9" id="KW-0238">DNA-binding</keyword>
<evidence type="ECO:0000256" key="2">
    <source>
        <dbReference type="ARBA" id="ARBA00009089"/>
    </source>
</evidence>
<feature type="compositionally biased region" description="Polar residues" evidence="14">
    <location>
        <begin position="1"/>
        <end position="18"/>
    </location>
</feature>
<dbReference type="GO" id="GO:0005634">
    <property type="term" value="C:nucleus"/>
    <property type="evidence" value="ECO:0007669"/>
    <property type="project" value="UniProtKB-SubCell"/>
</dbReference>
<dbReference type="SUPFAM" id="SSF55920">
    <property type="entry name" value="Creatinase/aminopeptidase"/>
    <property type="match status" value="1"/>
</dbReference>
<feature type="domain" description="TF-B3" evidence="15">
    <location>
        <begin position="207"/>
        <end position="310"/>
    </location>
</feature>
<evidence type="ECO:0000256" key="14">
    <source>
        <dbReference type="SAM" id="MobiDB-lite"/>
    </source>
</evidence>
<dbReference type="AlphaFoldDB" id="A0A3Q7GDP5"/>
<keyword evidence="11" id="KW-0539">Nucleus</keyword>
<dbReference type="CDD" id="cd01086">
    <property type="entry name" value="MetAP1"/>
    <property type="match status" value="1"/>
</dbReference>
<comment type="caution">
    <text evidence="12">Lacks conserved residue(s) required for the propagation of feature annotation.</text>
</comment>
<keyword evidence="3 12" id="KW-0031">Aminopeptidase</keyword>
<dbReference type="PROSITE" id="PS50863">
    <property type="entry name" value="B3"/>
    <property type="match status" value="1"/>
</dbReference>
<sequence>MEGSISSIDQESTTSDSLSIAPAASSSTMIKSSTTIKLPPESGLCRMGSGTSVIIDAENGVEAESRKLPSSRYKGVVPQPNGRWGAQIYEKHQRVWLGTFNEENEAARAYDIAAQRFRGRDAVTNFKPLLENQESDDMEIAFLNSHSKAEIVDMLRKHTYIDELEQSKRLFGFTKDGMIKRKDGLVISSFFGSTNDKVNCKAREQLFEKVVTPSDVGKLNRLVIPKQHAEKHFPLQNGNNSKGVLLNFEDLNGKVWRFRYSYWNSSQSYVLTKGWSRFVKEKNLKAGDIVSFQRSTSGDKQLYIDFKAKNVGNTSMVVTNQVQAQVQVPLVQMVRLFGVNICKVPANVSNVIILGGFCFEVFTEFGSFVGNNANFSKKLVIYAKRLSGLEEALRIRRERELRGSTTATRRPPLRRGRVSQRLPVPDDIPKPPYVGSRELPEISSEHQIHDAEGIARMRAACELAARVVDYAGTLVRDPKCTLDVSTQKFICYHLITVAHSASLIPSVTTNEIDKAVHQMIIDAGAYPSPLGYGGFPKSVCTSVNECMCHGIPDSRQLQDGDIINIDVTVYLNGYHGDTSKTFFCGDVSESIKRLVKVTEECLHYGIAVCRDGALYRKIGKRISEHAEKFGYGVVDRFVGHGIGTVFHSEPLIFHHQPILTLGSTECVTWEDNWTTLTADGSPAAQFEHTILITKTGAEILTTY</sequence>